<evidence type="ECO:0000259" key="2">
    <source>
        <dbReference type="Pfam" id="PF03417"/>
    </source>
</evidence>
<feature type="domain" description="Peptidase C45 hydrolase" evidence="2">
    <location>
        <begin position="93"/>
        <end position="174"/>
    </location>
</feature>
<dbReference type="PANTHER" id="PTHR35527">
    <property type="entry name" value="CHOLOYLGLYCINE HYDROLASE"/>
    <property type="match status" value="1"/>
</dbReference>
<dbReference type="Gene3D" id="3.60.60.10">
    <property type="entry name" value="Penicillin V Acylase, Chain A"/>
    <property type="match status" value="1"/>
</dbReference>
<dbReference type="InterPro" id="IPR005079">
    <property type="entry name" value="Peptidase_C45_hydrolase"/>
</dbReference>
<feature type="signal peptide" evidence="1">
    <location>
        <begin position="1"/>
        <end position="22"/>
    </location>
</feature>
<keyword evidence="4" id="KW-1185">Reference proteome</keyword>
<keyword evidence="1" id="KW-0732">Signal</keyword>
<gene>
    <name evidence="3" type="ORF">ACFL2Z_00750</name>
</gene>
<dbReference type="GO" id="GO:0016787">
    <property type="term" value="F:hydrolase activity"/>
    <property type="evidence" value="ECO:0007669"/>
    <property type="project" value="UniProtKB-KW"/>
</dbReference>
<protein>
    <submittedName>
        <fullName evidence="3">Carcinine hydrolase/isopenicillin-N N-acyltransferase family protein</fullName>
    </submittedName>
</protein>
<keyword evidence="3" id="KW-0378">Hydrolase</keyword>
<feature type="chain" id="PRO_5045258419" evidence="1">
    <location>
        <begin position="23"/>
        <end position="363"/>
    </location>
</feature>
<accession>A0ABV6YNF4</accession>
<proteinExistence type="predicted"/>
<evidence type="ECO:0000256" key="1">
    <source>
        <dbReference type="SAM" id="SignalP"/>
    </source>
</evidence>
<dbReference type="Proteomes" id="UP001594288">
    <property type="component" value="Unassembled WGS sequence"/>
</dbReference>
<sequence length="363" mass="40336">MRLFVLAALCHFLAICSPVAMSCACTSFCLDTPDGPVYATNLDLTTGEGHVFVNRRGIAKEGYRASTTGETAKWVSRYGSVTFNLVGRELPWAGMNEAGLVMSSMQLNASECPDPDERPPLSEAYLVQYILDTCANVQEAIQAASVVRLSQNECASHYLVADETGDCAAFEFLNRQFVYYNGETLPVKALANAPYEAGVIFIQQGVIPADNPGESVERVAAAADKIEGFRPDGGVSPVEYSFEVLTETVVAPKKWWSDWFDEPYTRWNIVFDIVQREVHFRTVASSMVRRLSLRSFDLSCEAPLLMLDVNARIEGNVDRSFLPYDHDANLEIFRTFCDKWGIEVSEEGAAELIRFFESFECAP</sequence>
<evidence type="ECO:0000313" key="4">
    <source>
        <dbReference type="Proteomes" id="UP001594288"/>
    </source>
</evidence>
<dbReference type="Pfam" id="PF03417">
    <property type="entry name" value="AAT"/>
    <property type="match status" value="1"/>
</dbReference>
<dbReference type="InterPro" id="IPR052193">
    <property type="entry name" value="Peptidase_C59"/>
</dbReference>
<comment type="caution">
    <text evidence="3">The sequence shown here is derived from an EMBL/GenBank/DDBJ whole genome shotgun (WGS) entry which is preliminary data.</text>
</comment>
<name>A0ABV6YNF4_UNCEI</name>
<evidence type="ECO:0000313" key="3">
    <source>
        <dbReference type="EMBL" id="MFC1799429.1"/>
    </source>
</evidence>
<dbReference type="SUPFAM" id="SSF56235">
    <property type="entry name" value="N-terminal nucleophile aminohydrolases (Ntn hydrolases)"/>
    <property type="match status" value="1"/>
</dbReference>
<organism evidence="3 4">
    <name type="scientific">Eiseniibacteriota bacterium</name>
    <dbReference type="NCBI Taxonomy" id="2212470"/>
    <lineage>
        <taxon>Bacteria</taxon>
        <taxon>Candidatus Eiseniibacteriota</taxon>
    </lineage>
</organism>
<reference evidence="3 4" key="1">
    <citation type="submission" date="2024-09" db="EMBL/GenBank/DDBJ databases">
        <authorList>
            <person name="D'Angelo T."/>
        </authorList>
    </citation>
    <scope>NUCLEOTIDE SEQUENCE [LARGE SCALE GENOMIC DNA]</scope>
    <source>
        <strain evidence="3">SAG AM-311-F02</strain>
    </source>
</reference>
<dbReference type="PANTHER" id="PTHR35527:SF2">
    <property type="entry name" value="HYDROLASE"/>
    <property type="match status" value="1"/>
</dbReference>
<dbReference type="EMBL" id="JBHPEI010000006">
    <property type="protein sequence ID" value="MFC1799429.1"/>
    <property type="molecule type" value="Genomic_DNA"/>
</dbReference>
<dbReference type="InterPro" id="IPR029055">
    <property type="entry name" value="Ntn_hydrolases_N"/>
</dbReference>
<dbReference type="PROSITE" id="PS51257">
    <property type="entry name" value="PROKAR_LIPOPROTEIN"/>
    <property type="match status" value="1"/>
</dbReference>